<dbReference type="Proteomes" id="UP000706039">
    <property type="component" value="Unassembled WGS sequence"/>
</dbReference>
<keyword evidence="2" id="KW-1185">Reference proteome</keyword>
<accession>A0ABS7PHR0</accession>
<comment type="caution">
    <text evidence="1">The sequence shown here is derived from an EMBL/GenBank/DDBJ whole genome shotgun (WGS) entry which is preliminary data.</text>
</comment>
<organism evidence="1 2">
    <name type="scientific">Sphingomonas colocasiae</name>
    <dbReference type="NCBI Taxonomy" id="1848973"/>
    <lineage>
        <taxon>Bacteria</taxon>
        <taxon>Pseudomonadati</taxon>
        <taxon>Pseudomonadota</taxon>
        <taxon>Alphaproteobacteria</taxon>
        <taxon>Sphingomonadales</taxon>
        <taxon>Sphingomonadaceae</taxon>
        <taxon>Sphingomonas</taxon>
    </lineage>
</organism>
<dbReference type="EMBL" id="JAINVV010000001">
    <property type="protein sequence ID" value="MBY8820837.1"/>
    <property type="molecule type" value="Genomic_DNA"/>
</dbReference>
<protein>
    <recommendedName>
        <fullName evidence="3">HEXXH motif domain-containing protein</fullName>
    </recommendedName>
</protein>
<reference evidence="1 2" key="1">
    <citation type="submission" date="2021-08" db="EMBL/GenBank/DDBJ databases">
        <authorList>
            <person name="Tuo L."/>
        </authorList>
    </citation>
    <scope>NUCLEOTIDE SEQUENCE [LARGE SCALE GENOMIC DNA]</scope>
    <source>
        <strain evidence="1 2">JCM 31229</strain>
    </source>
</reference>
<sequence length="319" mass="34866">MLPQIVQALRWTGPGIPLIDELRAQFELRVVVAGAVRIGVAGQREPARVEALHRRMTRRGPTRMADAMTAPGTFRFLAPDGDAFALLDHLDHIADLPAPTDARMPYVDFSAASGASFDIPLITPVGMSEGGRRLAERRIHAALDRLAERPAAAQCVHVHSREIAVRRDLGRDGFLSTSSPRCPGRSVLINIEAASIEMIADALLHEAIHSLLNAVQLIQPFVLDHARLRSVEACSPWSDQLIPLDALLEACFVWFALWSFWRGMAGEEDRRLHDRAAHGFIGPVLRDIFADAEGAIAPSALDAIDLMQARVRSGLRAAS</sequence>
<name>A0ABS7PHR0_9SPHN</name>
<gene>
    <name evidence="1" type="ORF">K7G82_00950</name>
</gene>
<proteinExistence type="predicted"/>
<evidence type="ECO:0008006" key="3">
    <source>
        <dbReference type="Google" id="ProtNLM"/>
    </source>
</evidence>
<evidence type="ECO:0000313" key="1">
    <source>
        <dbReference type="EMBL" id="MBY8820837.1"/>
    </source>
</evidence>
<dbReference type="RefSeq" id="WP_222987944.1">
    <property type="nucleotide sequence ID" value="NZ_JAINVV010000001.1"/>
</dbReference>
<dbReference type="InterPro" id="IPR026337">
    <property type="entry name" value="AKG_HExxH"/>
</dbReference>
<dbReference type="NCBIfam" id="TIGR04267">
    <property type="entry name" value="mod_HExxH"/>
    <property type="match status" value="1"/>
</dbReference>
<evidence type="ECO:0000313" key="2">
    <source>
        <dbReference type="Proteomes" id="UP000706039"/>
    </source>
</evidence>